<dbReference type="CDD" id="cd00082">
    <property type="entry name" value="HisKA"/>
    <property type="match status" value="1"/>
</dbReference>
<dbReference type="RefSeq" id="WP_117834010.1">
    <property type="nucleotide sequence ID" value="NZ_QRXJ01000001.1"/>
</dbReference>
<reference evidence="12 13" key="1">
    <citation type="submission" date="2018-08" db="EMBL/GenBank/DDBJ databases">
        <title>A genome reference for cultivated species of the human gut microbiota.</title>
        <authorList>
            <person name="Zou Y."/>
            <person name="Xue W."/>
            <person name="Luo G."/>
        </authorList>
    </citation>
    <scope>NUCLEOTIDE SEQUENCE [LARGE SCALE GENOMIC DNA]</scope>
    <source>
        <strain evidence="12 13">AF18-12LB</strain>
    </source>
</reference>
<keyword evidence="6" id="KW-0902">Two-component regulatory system</keyword>
<dbReference type="InterPro" id="IPR003661">
    <property type="entry name" value="HisK_dim/P_dom"/>
</dbReference>
<feature type="transmembrane region" description="Helical" evidence="9">
    <location>
        <begin position="286"/>
        <end position="307"/>
    </location>
</feature>
<dbReference type="InterPro" id="IPR011006">
    <property type="entry name" value="CheY-like_superfamily"/>
</dbReference>
<evidence type="ECO:0000256" key="3">
    <source>
        <dbReference type="ARBA" id="ARBA00018672"/>
    </source>
</evidence>
<dbReference type="SMART" id="SM00387">
    <property type="entry name" value="HATPase_c"/>
    <property type="match status" value="1"/>
</dbReference>
<dbReference type="InterPro" id="IPR036890">
    <property type="entry name" value="HATPase_C_sf"/>
</dbReference>
<dbReference type="AlphaFoldDB" id="A0A3R6AAZ5"/>
<dbReference type="PANTHER" id="PTHR45339:SF1">
    <property type="entry name" value="HYBRID SIGNAL TRANSDUCTION HISTIDINE KINASE J"/>
    <property type="match status" value="1"/>
</dbReference>
<evidence type="ECO:0000256" key="1">
    <source>
        <dbReference type="ARBA" id="ARBA00000085"/>
    </source>
</evidence>
<dbReference type="Pfam" id="PF00512">
    <property type="entry name" value="HisKA"/>
    <property type="match status" value="1"/>
</dbReference>
<dbReference type="Pfam" id="PF02518">
    <property type="entry name" value="HATPase_c"/>
    <property type="match status" value="1"/>
</dbReference>
<keyword evidence="5" id="KW-0808">Transferase</keyword>
<keyword evidence="9" id="KW-1133">Transmembrane helix</keyword>
<gene>
    <name evidence="12" type="ORF">DWX03_00190</name>
</gene>
<evidence type="ECO:0000256" key="7">
    <source>
        <dbReference type="ARBA" id="ARBA00024867"/>
    </source>
</evidence>
<comment type="function">
    <text evidence="7">May play the central regulatory role in sporulation. It may be an element of the effector pathway responsible for the activation of sporulation genes in response to nutritional stress. Spo0A may act in concert with spo0H (a sigma factor) to control the expression of some genes that are critical to the sporulation process.</text>
</comment>
<keyword evidence="9" id="KW-0812">Transmembrane</keyword>
<dbReference type="Gene3D" id="3.40.50.2300">
    <property type="match status" value="1"/>
</dbReference>
<dbReference type="PROSITE" id="PS50109">
    <property type="entry name" value="HIS_KIN"/>
    <property type="match status" value="1"/>
</dbReference>
<dbReference type="Proteomes" id="UP000283360">
    <property type="component" value="Unassembled WGS sequence"/>
</dbReference>
<comment type="caution">
    <text evidence="12">The sequence shown here is derived from an EMBL/GenBank/DDBJ whole genome shotgun (WGS) entry which is preliminary data.</text>
</comment>
<dbReference type="InterPro" id="IPR003594">
    <property type="entry name" value="HATPase_dom"/>
</dbReference>
<dbReference type="PROSITE" id="PS50110">
    <property type="entry name" value="RESPONSE_REGULATORY"/>
    <property type="match status" value="1"/>
</dbReference>
<evidence type="ECO:0000256" key="6">
    <source>
        <dbReference type="ARBA" id="ARBA00023012"/>
    </source>
</evidence>
<dbReference type="InterPro" id="IPR001789">
    <property type="entry name" value="Sig_transdc_resp-reg_receiver"/>
</dbReference>
<dbReference type="Gene3D" id="3.30.565.10">
    <property type="entry name" value="Histidine kinase-like ATPase, C-terminal domain"/>
    <property type="match status" value="1"/>
</dbReference>
<evidence type="ECO:0000259" key="11">
    <source>
        <dbReference type="PROSITE" id="PS50110"/>
    </source>
</evidence>
<dbReference type="InterPro" id="IPR005467">
    <property type="entry name" value="His_kinase_dom"/>
</dbReference>
<protein>
    <recommendedName>
        <fullName evidence="3">Stage 0 sporulation protein A homolog</fullName>
        <ecNumber evidence="2">2.7.13.3</ecNumber>
    </recommendedName>
</protein>
<proteinExistence type="predicted"/>
<keyword evidence="13" id="KW-1185">Reference proteome</keyword>
<dbReference type="InterPro" id="IPR004358">
    <property type="entry name" value="Sig_transdc_His_kin-like_C"/>
</dbReference>
<feature type="transmembrane region" description="Helical" evidence="9">
    <location>
        <begin position="12"/>
        <end position="32"/>
    </location>
</feature>
<dbReference type="Pfam" id="PF00072">
    <property type="entry name" value="Response_reg"/>
    <property type="match status" value="1"/>
</dbReference>
<feature type="domain" description="Histidine kinase" evidence="10">
    <location>
        <begin position="350"/>
        <end position="574"/>
    </location>
</feature>
<dbReference type="EMBL" id="QRXJ01000001">
    <property type="protein sequence ID" value="RGT92802.1"/>
    <property type="molecule type" value="Genomic_DNA"/>
</dbReference>
<evidence type="ECO:0000313" key="12">
    <source>
        <dbReference type="EMBL" id="RGT92802.1"/>
    </source>
</evidence>
<dbReference type="EC" id="2.7.13.3" evidence="2"/>
<comment type="catalytic activity">
    <reaction evidence="1">
        <text>ATP + protein L-histidine = ADP + protein N-phospho-L-histidine.</text>
        <dbReference type="EC" id="2.7.13.3"/>
    </reaction>
</comment>
<feature type="modified residue" description="4-aspartylphosphate" evidence="8">
    <location>
        <position position="648"/>
    </location>
</feature>
<dbReference type="SUPFAM" id="SSF52172">
    <property type="entry name" value="CheY-like"/>
    <property type="match status" value="1"/>
</dbReference>
<keyword evidence="5" id="KW-0418">Kinase</keyword>
<evidence type="ECO:0000256" key="5">
    <source>
        <dbReference type="ARBA" id="ARBA00022777"/>
    </source>
</evidence>
<keyword evidence="9" id="KW-0472">Membrane</keyword>
<evidence type="ECO:0000256" key="9">
    <source>
        <dbReference type="SAM" id="Phobius"/>
    </source>
</evidence>
<evidence type="ECO:0000256" key="4">
    <source>
        <dbReference type="ARBA" id="ARBA00022553"/>
    </source>
</evidence>
<feature type="domain" description="Response regulatory" evidence="11">
    <location>
        <begin position="596"/>
        <end position="717"/>
    </location>
</feature>
<dbReference type="PANTHER" id="PTHR45339">
    <property type="entry name" value="HYBRID SIGNAL TRANSDUCTION HISTIDINE KINASE J"/>
    <property type="match status" value="1"/>
</dbReference>
<dbReference type="InterPro" id="IPR036097">
    <property type="entry name" value="HisK_dim/P_sf"/>
</dbReference>
<dbReference type="CDD" id="cd17546">
    <property type="entry name" value="REC_hyHK_CKI1_RcsC-like"/>
    <property type="match status" value="1"/>
</dbReference>
<dbReference type="SMART" id="SM00448">
    <property type="entry name" value="REC"/>
    <property type="match status" value="1"/>
</dbReference>
<dbReference type="SUPFAM" id="SSF47384">
    <property type="entry name" value="Homodimeric domain of signal transducing histidine kinase"/>
    <property type="match status" value="1"/>
</dbReference>
<evidence type="ECO:0000256" key="2">
    <source>
        <dbReference type="ARBA" id="ARBA00012438"/>
    </source>
</evidence>
<sequence length="718" mass="81772">MILDIKKKEKRIQLLGGLLGICVAVVSLFYFFHSEKAEAEKRMVEIVNYVKVQCSTYTHYNESSESKSLLRAIESARQMSTNIKTETENGGQLSRDFLKGNLQTLWVDGILVLDADGKTDCEYSTDESLTNEITEYLQKDIIMDFAGYEERSYSERFTREDGAHIDIAACARKDAPGIVAIYYYTSPEFARNYTLTIQRLLNGYSTQKDGTILVADNGTVVACNDESLLGQNTADNEVVQAMKKHTDSQHIYHFKKEGIGCYGIMLKQRDYYIYAYLLDTEVFHNLPLNVMSVIFLYFLMFGLFWFWTYKTNLTHQKLEQEKDEKYKAELLIAAKKAEAANEAKTEFLQRMSHDIRTPINGICGVLNVADHYADDMKKQTECRAKVKEASHLLLELVNDVLDMSKLESDEVILEEIPFNLSGIFREVFVVIEQIAAEQNIRIAWEKKEIIHRNLIGSPGYVKRVMMNILSNAVKYNRENGHIYISCVEIPSEQPETAIMKFVCRDTGIGMAEEFQKHIFEPFAQEHAGSRTKFAGTGLGMPITKKLVEKMGGTIMFKSKEGVGTTFVIQVPFRIDLATDKRKEQKDASEKTIKGLHILLAEDNELNMEIAEFMFQNEGAEVTKAWNGLEAVEIFEKSRPGEFDVILMDIMMPVMNGYNATKRIRSMDREDAKEIPIIAMTANAFTEDRIRAKEAGMDEHISKPVDGNLLVKVIHELLN</sequence>
<evidence type="ECO:0000256" key="8">
    <source>
        <dbReference type="PROSITE-ProRule" id="PRU00169"/>
    </source>
</evidence>
<dbReference type="SMART" id="SM00388">
    <property type="entry name" value="HisKA"/>
    <property type="match status" value="1"/>
</dbReference>
<keyword evidence="4 8" id="KW-0597">Phosphoprotein</keyword>
<accession>A0A3R6AAZ5</accession>
<dbReference type="Gene3D" id="1.10.287.130">
    <property type="match status" value="1"/>
</dbReference>
<name>A0A3R6AAZ5_9FIRM</name>
<dbReference type="SUPFAM" id="SSF55874">
    <property type="entry name" value="ATPase domain of HSP90 chaperone/DNA topoisomerase II/histidine kinase"/>
    <property type="match status" value="1"/>
</dbReference>
<dbReference type="GO" id="GO:0000155">
    <property type="term" value="F:phosphorelay sensor kinase activity"/>
    <property type="evidence" value="ECO:0007669"/>
    <property type="project" value="InterPro"/>
</dbReference>
<dbReference type="PRINTS" id="PR00344">
    <property type="entry name" value="BCTRLSENSOR"/>
</dbReference>
<organism evidence="12 13">
    <name type="scientific">Coprococcus comes</name>
    <dbReference type="NCBI Taxonomy" id="410072"/>
    <lineage>
        <taxon>Bacteria</taxon>
        <taxon>Bacillati</taxon>
        <taxon>Bacillota</taxon>
        <taxon>Clostridia</taxon>
        <taxon>Lachnospirales</taxon>
        <taxon>Lachnospiraceae</taxon>
        <taxon>Coprococcus</taxon>
    </lineage>
</organism>
<evidence type="ECO:0000259" key="10">
    <source>
        <dbReference type="PROSITE" id="PS50109"/>
    </source>
</evidence>
<evidence type="ECO:0000313" key="13">
    <source>
        <dbReference type="Proteomes" id="UP000283360"/>
    </source>
</evidence>